<feature type="region of interest" description="Disordered" evidence="4">
    <location>
        <begin position="18"/>
        <end position="83"/>
    </location>
</feature>
<feature type="domain" description="GON" evidence="5">
    <location>
        <begin position="690"/>
        <end position="867"/>
    </location>
</feature>
<dbReference type="AlphaFoldDB" id="A0AAE0BAK4"/>
<organism evidence="6 7">
    <name type="scientific">Cymbomonas tetramitiformis</name>
    <dbReference type="NCBI Taxonomy" id="36881"/>
    <lineage>
        <taxon>Eukaryota</taxon>
        <taxon>Viridiplantae</taxon>
        <taxon>Chlorophyta</taxon>
        <taxon>Pyramimonadophyceae</taxon>
        <taxon>Pyramimonadales</taxon>
        <taxon>Pyramimonadaceae</taxon>
        <taxon>Cymbomonas</taxon>
    </lineage>
</organism>
<dbReference type="InterPro" id="IPR032675">
    <property type="entry name" value="LRR_dom_sf"/>
</dbReference>
<keyword evidence="7" id="KW-1185">Reference proteome</keyword>
<feature type="compositionally biased region" description="Polar residues" evidence="4">
    <location>
        <begin position="399"/>
        <end position="409"/>
    </location>
</feature>
<keyword evidence="3" id="KW-0677">Repeat</keyword>
<dbReference type="PANTHER" id="PTHR48009">
    <property type="entry name" value="LEUCINE-RICH REPEAT (LRR) FAMILY PROTEIN"/>
    <property type="match status" value="1"/>
</dbReference>
<dbReference type="Proteomes" id="UP001190700">
    <property type="component" value="Unassembled WGS sequence"/>
</dbReference>
<feature type="region of interest" description="Disordered" evidence="4">
    <location>
        <begin position="893"/>
        <end position="926"/>
    </location>
</feature>
<dbReference type="Pfam" id="PF08685">
    <property type="entry name" value="GON"/>
    <property type="match status" value="2"/>
</dbReference>
<reference evidence="6 7" key="1">
    <citation type="journal article" date="2015" name="Genome Biol. Evol.">
        <title>Comparative Genomics of a Bacterivorous Green Alga Reveals Evolutionary Causalities and Consequences of Phago-Mixotrophic Mode of Nutrition.</title>
        <authorList>
            <person name="Burns J.A."/>
            <person name="Paasch A."/>
            <person name="Narechania A."/>
            <person name="Kim E."/>
        </authorList>
    </citation>
    <scope>NUCLEOTIDE SEQUENCE [LARGE SCALE GENOMIC DNA]</scope>
    <source>
        <strain evidence="6 7">PLY_AMNH</strain>
    </source>
</reference>
<dbReference type="SUPFAM" id="SSF52058">
    <property type="entry name" value="L domain-like"/>
    <property type="match status" value="1"/>
</dbReference>
<comment type="caution">
    <text evidence="6">The sequence shown here is derived from an EMBL/GenBank/DDBJ whole genome shotgun (WGS) entry which is preliminary data.</text>
</comment>
<proteinExistence type="predicted"/>
<evidence type="ECO:0000256" key="4">
    <source>
        <dbReference type="SAM" id="MobiDB-lite"/>
    </source>
</evidence>
<evidence type="ECO:0000259" key="5">
    <source>
        <dbReference type="Pfam" id="PF08685"/>
    </source>
</evidence>
<feature type="compositionally biased region" description="Low complexity" evidence="4">
    <location>
        <begin position="410"/>
        <end position="434"/>
    </location>
</feature>
<dbReference type="Gene3D" id="3.80.10.10">
    <property type="entry name" value="Ribonuclease Inhibitor"/>
    <property type="match status" value="1"/>
</dbReference>
<evidence type="ECO:0000256" key="1">
    <source>
        <dbReference type="ARBA" id="ARBA00004430"/>
    </source>
</evidence>
<feature type="compositionally biased region" description="Polar residues" evidence="4">
    <location>
        <begin position="574"/>
        <end position="583"/>
    </location>
</feature>
<feature type="domain" description="GON" evidence="5">
    <location>
        <begin position="1031"/>
        <end position="1154"/>
    </location>
</feature>
<dbReference type="PANTHER" id="PTHR48009:SF4">
    <property type="entry name" value="LEUCINE-RICH REPEAT (LRR) FAMILY PROTEIN"/>
    <property type="match status" value="1"/>
</dbReference>
<feature type="compositionally biased region" description="Low complexity" evidence="4">
    <location>
        <begin position="561"/>
        <end position="573"/>
    </location>
</feature>
<keyword evidence="2" id="KW-0479">Metal-binding</keyword>
<feature type="region of interest" description="Disordered" evidence="4">
    <location>
        <begin position="561"/>
        <end position="583"/>
    </location>
</feature>
<feature type="compositionally biased region" description="Low complexity" evidence="4">
    <location>
        <begin position="20"/>
        <end position="83"/>
    </location>
</feature>
<dbReference type="GO" id="GO:0004222">
    <property type="term" value="F:metalloendopeptidase activity"/>
    <property type="evidence" value="ECO:0007669"/>
    <property type="project" value="InterPro"/>
</dbReference>
<evidence type="ECO:0000313" key="6">
    <source>
        <dbReference type="EMBL" id="KAK3232876.1"/>
    </source>
</evidence>
<dbReference type="GO" id="GO:0005930">
    <property type="term" value="C:axoneme"/>
    <property type="evidence" value="ECO:0007669"/>
    <property type="project" value="UniProtKB-SubCell"/>
</dbReference>
<evidence type="ECO:0000313" key="7">
    <source>
        <dbReference type="Proteomes" id="UP001190700"/>
    </source>
</evidence>
<evidence type="ECO:0000256" key="3">
    <source>
        <dbReference type="ARBA" id="ARBA00022737"/>
    </source>
</evidence>
<protein>
    <recommendedName>
        <fullName evidence="5">GON domain-containing protein</fullName>
    </recommendedName>
</protein>
<feature type="region of interest" description="Disordered" evidence="4">
    <location>
        <begin position="399"/>
        <end position="435"/>
    </location>
</feature>
<dbReference type="EMBL" id="LGRX02035862">
    <property type="protein sequence ID" value="KAK3232876.1"/>
    <property type="molecule type" value="Genomic_DNA"/>
</dbReference>
<dbReference type="InterPro" id="IPR012314">
    <property type="entry name" value="Pept_M12B_GON-ADAMTSs"/>
</dbReference>
<evidence type="ECO:0000256" key="2">
    <source>
        <dbReference type="ARBA" id="ARBA00022723"/>
    </source>
</evidence>
<dbReference type="FunFam" id="3.80.10.10:FF:000383">
    <property type="entry name" value="Leucine-rich repeat receptor protein kinase EMS1"/>
    <property type="match status" value="1"/>
</dbReference>
<comment type="subcellular location">
    <subcellularLocation>
        <location evidence="1">Cytoplasm</location>
        <location evidence="1">Cytoskeleton</location>
        <location evidence="1">Cilium axoneme</location>
    </subcellularLocation>
</comment>
<dbReference type="GO" id="GO:0008270">
    <property type="term" value="F:zinc ion binding"/>
    <property type="evidence" value="ECO:0007669"/>
    <property type="project" value="InterPro"/>
</dbReference>
<name>A0AAE0BAK4_9CHLO</name>
<accession>A0AAE0BAK4</accession>
<gene>
    <name evidence="6" type="ORF">CYMTET_56800</name>
</gene>
<sequence>MSTQTVLLLRQHSPPARLLQQQQVQPQQVQPQQVQPQQVQPTTSPTNNKSNNNKSNNNKSNNNKSNNNKSNNNKSNNNKSNNNKSNRATLFCLAYYLRTSLFQYNGWYDGGAGASCNAGCAMAGLVCTEEQLHAHNGDVDSSAEVLALITQVGGSTSDTDCGSYYATSKDVPRWTSSVCHRSAVGRALSTFNCGDAPSSDKHRLCYCHAAASSRTVSSGSLTGTIPTTVGALTTLTSLSVSTNQLTGTWPTEIGQLTRLTSLHIGKNSFTGTLPSQVAGLTSLNFLSATSNSLRGTLPSELGSVGQLKDLYLGSNSLTGSIPTQLGVLTELTNLQLNSNLLVGEVPSQMCTYKVQSIDVKANSAMCGVLPATGAYCSSSTFLYTGTVIPTHCVSGAPTSSPSTIAPTKNPTTALPTSSPSSSAPTSSPSTSAPTQENTIANNEAYQACIASGTCTALDLTDGLTDGWYSSEGASCDVGCAKVGLVCTENQFYAHRSEIDSSAEVLALIAEVGGVTSDTNCDTTYGTDRAVPLWNREMCHTSASVREVSSFDCSASPVVTTLSPSKTPTVTPSTIAPTQAPTTSPDGWYDGGAESSCDAGCAAVGLVCTEEQLHAHNGDVDTSAEVLALISQVGGSTSDTDCGSYYGTNTDAPNWVADGTICWRSAVGRALSTFDCARAPGPAGAGKHRLCYCHAVKTSSPSTIAPTTTTPTTSPTEAVCAGGFYTLPNSNNIAKMSPENGNRGGCADEYAAGYFHSEVQWSRLKLDTATLRVDVTDHTYATLVAGSTLLNFGFAGDCAGQYTTNGQATIDLRGTPFGVVGTSSCSCNECDCSQWTTTGWKPAISLSCTDNNQYCVINCGGGRGQCEVGLGYLQLYIVDASLFAAQCDVFSSPPTTLSPTTVSPTTLSPTTTSPTTSPPTTSAPTSSPCVPYSKIACGNAATALGISLGGNGYEFAGSYSTKGCYAYSSGTYQGMAYFGTGGTNAESSAAVSSPKYRPAGHDCEAVCAGGFYTLPNSNNIAKMSPENGNRGGCADEYAAGYFHSEVQWSRLKLDTATLRVDVTDHTYATLVAGSTLLNFGFAGDCAGQYTTNGQATIDLRGTPFGVVGTSSCSCNECDCSQWTTTGWKPAISLSCTDNNQYCVINCGGGRGQCEVGLGYLQLYIVDASLFAAQCDGGWYDSGAGVSCQTGCAAFGLVCTEAQLYAHNDEVDTTAEVLALVSQVGGSTSATSCVAHGRALANIGCVIAIKVKVS</sequence>
<dbReference type="InterPro" id="IPR053213">
    <property type="entry name" value="RLP29"/>
</dbReference>